<dbReference type="RefSeq" id="WP_137604436.1">
    <property type="nucleotide sequence ID" value="NZ_JARPYR010000024.1"/>
</dbReference>
<dbReference type="EMBL" id="JARPYR010000024">
    <property type="protein sequence ID" value="MDT2597545.1"/>
    <property type="molecule type" value="Genomic_DNA"/>
</dbReference>
<evidence type="ECO:0000313" key="1">
    <source>
        <dbReference type="EMBL" id="MDT2597545.1"/>
    </source>
</evidence>
<keyword evidence="4" id="KW-1185">Reference proteome</keyword>
<dbReference type="EMBL" id="JARPYT010000022">
    <property type="protein sequence ID" value="MDT2638268.1"/>
    <property type="molecule type" value="Genomic_DNA"/>
</dbReference>
<dbReference type="Proteomes" id="UP001256547">
    <property type="component" value="Unassembled WGS sequence"/>
</dbReference>
<evidence type="ECO:0000313" key="2">
    <source>
        <dbReference type="EMBL" id="MDT2638268.1"/>
    </source>
</evidence>
<protein>
    <submittedName>
        <fullName evidence="2">Uncharacterized protein</fullName>
    </submittedName>
</protein>
<comment type="caution">
    <text evidence="2">The sequence shown here is derived from an EMBL/GenBank/DDBJ whole genome shotgun (WGS) entry which is preliminary data.</text>
</comment>
<reference evidence="2 4" key="1">
    <citation type="submission" date="2023-03" db="EMBL/GenBank/DDBJ databases">
        <authorList>
            <person name="Shen W."/>
            <person name="Cai J."/>
        </authorList>
    </citation>
    <scope>NUCLEOTIDE SEQUENCE</scope>
    <source>
        <strain evidence="2">P55-2</strain>
        <strain evidence="1 4">P72-2</strain>
    </source>
</reference>
<dbReference type="Proteomes" id="UP001245561">
    <property type="component" value="Unassembled WGS sequence"/>
</dbReference>
<organism evidence="2 3">
    <name type="scientific">Enterococcus dongliensis</name>
    <dbReference type="NCBI Taxonomy" id="2559925"/>
    <lineage>
        <taxon>Bacteria</taxon>
        <taxon>Bacillati</taxon>
        <taxon>Bacillota</taxon>
        <taxon>Bacilli</taxon>
        <taxon>Lactobacillales</taxon>
        <taxon>Enterococcaceae</taxon>
        <taxon>Enterococcus</taxon>
    </lineage>
</organism>
<accession>A0AAP5NIF1</accession>
<name>A0AAP5NIF1_9ENTE</name>
<evidence type="ECO:0000313" key="4">
    <source>
        <dbReference type="Proteomes" id="UP001256547"/>
    </source>
</evidence>
<gene>
    <name evidence="2" type="ORF">P7D36_12320</name>
    <name evidence="1" type="ORF">P7D39_11080</name>
</gene>
<dbReference type="AlphaFoldDB" id="A0AAP5NIF1"/>
<proteinExistence type="predicted"/>
<evidence type="ECO:0000313" key="3">
    <source>
        <dbReference type="Proteomes" id="UP001245561"/>
    </source>
</evidence>
<sequence length="224" mass="25589">MEKKNLKIPFCCVNSEVLWKGEEALINALSIDKKIAQLNLDAIFTARLSDVPLIKAATNRIQVGITYHDSMKDKLKEIKKAGVDVLIFDGIDQVFKFTALERVINTANKLEFLILARVDNPLEIPKSLLKKIQIIKWKDNQSHEENSSLRKNEKSDILKIKNENPNLSIIYGAKKISTDLILNSLLKGMDGIGEYSQCKNTYENLDEMFYAIHDYKNVQEFINT</sequence>